<proteinExistence type="inferred from homology"/>
<evidence type="ECO:0000259" key="6">
    <source>
        <dbReference type="PROSITE" id="PS00624"/>
    </source>
</evidence>
<evidence type="ECO:0000256" key="5">
    <source>
        <dbReference type="PIRSR" id="PIRSR000137-2"/>
    </source>
</evidence>
<dbReference type="InterPro" id="IPR000172">
    <property type="entry name" value="GMC_OxRdtase_N"/>
</dbReference>
<keyword evidence="4 5" id="KW-0274">FAD</keyword>
<dbReference type="RefSeq" id="XP_044548962.1">
    <property type="nucleotide sequence ID" value="XM_044694280.1"/>
</dbReference>
<dbReference type="PIRSF" id="PIRSF000137">
    <property type="entry name" value="Alcohol_oxidase"/>
    <property type="match status" value="1"/>
</dbReference>
<dbReference type="AlphaFoldDB" id="A0AA88KKQ7"/>
<evidence type="ECO:0000256" key="2">
    <source>
        <dbReference type="ARBA" id="ARBA00010790"/>
    </source>
</evidence>
<dbReference type="Gene3D" id="3.50.50.60">
    <property type="entry name" value="FAD/NAD(P)-binding domain"/>
    <property type="match status" value="1"/>
</dbReference>
<organism evidence="7 8">
    <name type="scientific">Naegleria lovaniensis</name>
    <name type="common">Amoeba</name>
    <dbReference type="NCBI Taxonomy" id="51637"/>
    <lineage>
        <taxon>Eukaryota</taxon>
        <taxon>Discoba</taxon>
        <taxon>Heterolobosea</taxon>
        <taxon>Tetramitia</taxon>
        <taxon>Eutetramitia</taxon>
        <taxon>Vahlkampfiidae</taxon>
        <taxon>Naegleria</taxon>
    </lineage>
</organism>
<dbReference type="PROSITE" id="PS00624">
    <property type="entry name" value="GMC_OXRED_2"/>
    <property type="match status" value="1"/>
</dbReference>
<accession>A0AA88KKQ7</accession>
<dbReference type="InterPro" id="IPR036188">
    <property type="entry name" value="FAD/NAD-bd_sf"/>
</dbReference>
<feature type="binding site" evidence="5">
    <location>
        <position position="307"/>
    </location>
    <ligand>
        <name>FAD</name>
        <dbReference type="ChEBI" id="CHEBI:57692"/>
    </ligand>
</feature>
<keyword evidence="8" id="KW-1185">Reference proteome</keyword>
<dbReference type="GeneID" id="68097075"/>
<gene>
    <name evidence="7" type="ORF">C9374_004620</name>
</gene>
<dbReference type="InterPro" id="IPR007867">
    <property type="entry name" value="GMC_OxRtase_C"/>
</dbReference>
<reference evidence="7 8" key="1">
    <citation type="journal article" date="2018" name="BMC Genomics">
        <title>The genome of Naegleria lovaniensis, the basis for a comparative approach to unravel pathogenicity factors of the human pathogenic amoeba N. fowleri.</title>
        <authorList>
            <person name="Liechti N."/>
            <person name="Schurch N."/>
            <person name="Bruggmann R."/>
            <person name="Wittwer M."/>
        </authorList>
    </citation>
    <scope>NUCLEOTIDE SEQUENCE [LARGE SCALE GENOMIC DNA]</scope>
    <source>
        <strain evidence="7 8">ATCC 30569</strain>
    </source>
</reference>
<comment type="similarity">
    <text evidence="2">Belongs to the GMC oxidoreductase family.</text>
</comment>
<dbReference type="Gene3D" id="3.30.560.10">
    <property type="entry name" value="Glucose Oxidase, domain 3"/>
    <property type="match status" value="1"/>
</dbReference>
<keyword evidence="3" id="KW-0285">Flavoprotein</keyword>
<dbReference type="SUPFAM" id="SSF54373">
    <property type="entry name" value="FAD-linked reductases, C-terminal domain"/>
    <property type="match status" value="1"/>
</dbReference>
<dbReference type="GO" id="GO:0016614">
    <property type="term" value="F:oxidoreductase activity, acting on CH-OH group of donors"/>
    <property type="evidence" value="ECO:0007669"/>
    <property type="project" value="InterPro"/>
</dbReference>
<feature type="domain" description="Glucose-methanol-choline oxidoreductase N-terminal" evidence="6">
    <location>
        <begin position="344"/>
        <end position="358"/>
    </location>
</feature>
<evidence type="ECO:0000256" key="1">
    <source>
        <dbReference type="ARBA" id="ARBA00001974"/>
    </source>
</evidence>
<dbReference type="PANTHER" id="PTHR11552:SF147">
    <property type="entry name" value="CHOLINE DEHYDROGENASE, MITOCHONDRIAL"/>
    <property type="match status" value="1"/>
</dbReference>
<dbReference type="Proteomes" id="UP000816034">
    <property type="component" value="Unassembled WGS sequence"/>
</dbReference>
<comment type="cofactor">
    <cofactor evidence="1 5">
        <name>FAD</name>
        <dbReference type="ChEBI" id="CHEBI:57692"/>
    </cofactor>
</comment>
<dbReference type="Pfam" id="PF05199">
    <property type="entry name" value="GMC_oxred_C"/>
    <property type="match status" value="1"/>
</dbReference>
<dbReference type="EMBL" id="PYSW02000021">
    <property type="protein sequence ID" value="KAG2383283.1"/>
    <property type="molecule type" value="Genomic_DNA"/>
</dbReference>
<sequence length="659" mass="75412">MLLGMGFSFFKICSCWLAILCLLIASWLYSEHLFKDRLQAQHQRFSLGLDFEEFDYIVVGSGSAGSVLANRLSYSREELLLNNQSSSTVLLLEAGKSDNTPLAHFSFLYAFTFWSSLDWQYFTLDSESKINEGHILRKMYWPRGKILGGCSSTNAMIYMRGSPQDYDSWNECEWDGKSKIWNFENVLKYFKKSQRQMGDAQQFSNEYHGREGEWIVKSHNENEIVSVIKPIVKAFSKILSIPIIDDFNNPHHTHQETDAPYNEVHLGAVGNTQVNIYNGKRFSVVDAFLTEQVLRRENLFVRTQAHVTRILFNGTRAIGVEYFDERMKKYIVKKARKEVILSGGSINTPQLLMLSGIGDENQLKMHNISVIYNNPNVGRHLQDHVATYIPFYLTTSFESLISSILSNPFIEIFNLLFQKKGKLTTNGVELNTLLKTKKCEHDRVLRYSPSKWDLVHQKCYDNHHCDSHDIQIHGTPTVAYESGNFALHQHGYTFIPLLLQPKSRGTVSLKSSNPFDYPIIDSNFLGHEHDQNTLAEAVRLCLLVSEELRREKVILEPTIKVKKLIQNLNSSNSEEEKRHHLIRYALDNVDLIYHPTGTCRMSNSSEQGVVDERLRVFGVQNLRIVDASVMPSIVRGNTQAPVVMIAEIASDLILADNER</sequence>
<evidence type="ECO:0000313" key="7">
    <source>
        <dbReference type="EMBL" id="KAG2383283.1"/>
    </source>
</evidence>
<dbReference type="SUPFAM" id="SSF51905">
    <property type="entry name" value="FAD/NAD(P)-binding domain"/>
    <property type="match status" value="1"/>
</dbReference>
<evidence type="ECO:0000256" key="4">
    <source>
        <dbReference type="ARBA" id="ARBA00022827"/>
    </source>
</evidence>
<dbReference type="InterPro" id="IPR012132">
    <property type="entry name" value="GMC_OxRdtase"/>
</dbReference>
<evidence type="ECO:0000313" key="8">
    <source>
        <dbReference type="Proteomes" id="UP000816034"/>
    </source>
</evidence>
<name>A0AA88KKQ7_NAELO</name>
<dbReference type="PANTHER" id="PTHR11552">
    <property type="entry name" value="GLUCOSE-METHANOL-CHOLINE GMC OXIDOREDUCTASE"/>
    <property type="match status" value="1"/>
</dbReference>
<dbReference type="GO" id="GO:0050660">
    <property type="term" value="F:flavin adenine dinucleotide binding"/>
    <property type="evidence" value="ECO:0007669"/>
    <property type="project" value="InterPro"/>
</dbReference>
<evidence type="ECO:0000256" key="3">
    <source>
        <dbReference type="ARBA" id="ARBA00022630"/>
    </source>
</evidence>
<protein>
    <recommendedName>
        <fullName evidence="6">Glucose-methanol-choline oxidoreductase N-terminal domain-containing protein</fullName>
    </recommendedName>
</protein>
<comment type="caution">
    <text evidence="7">The sequence shown here is derived from an EMBL/GenBank/DDBJ whole genome shotgun (WGS) entry which is preliminary data.</text>
</comment>
<dbReference type="Pfam" id="PF00732">
    <property type="entry name" value="GMC_oxred_N"/>
    <property type="match status" value="2"/>
</dbReference>